<dbReference type="RefSeq" id="WP_112294178.1">
    <property type="nucleotide sequence ID" value="NZ_CBCSBS010000002.1"/>
</dbReference>
<evidence type="ECO:0000313" key="3">
    <source>
        <dbReference type="Proteomes" id="UP000248592"/>
    </source>
</evidence>
<organism evidence="2 3">
    <name type="scientific">Polynucleobacter paneuropaeus</name>
    <dbReference type="NCBI Taxonomy" id="2527775"/>
    <lineage>
        <taxon>Bacteria</taxon>
        <taxon>Pseudomonadati</taxon>
        <taxon>Pseudomonadota</taxon>
        <taxon>Betaproteobacteria</taxon>
        <taxon>Burkholderiales</taxon>
        <taxon>Burkholderiaceae</taxon>
        <taxon>Polynucleobacter</taxon>
    </lineage>
</organism>
<sequence>MKYPFTIRQWFTFLFCALVLSVNAYAQAPDQSTPDGLIKSVVSDVMSSVKSDPEIQKGNIPKIVDLVEKKIVPYTDMRRTTEMAMGPNWKKATPEQQAQLIAEFKNLLIRTYSGALSQLRDQTVQFKQLRAAPDDQEVTVKTVVLGHGDPVPLDYRLEKTSNGWKVYDMNIMGVWLVEAYRNQFSNQISQNGIDGLVKFLQDRNKQLASAKPANS</sequence>
<dbReference type="InterPro" id="IPR008869">
    <property type="entry name" value="MlaC/ttg2D"/>
</dbReference>
<accession>A0A2Z4JQC1</accession>
<gene>
    <name evidence="2" type="ORF">Pas1_00540</name>
</gene>
<dbReference type="Gene3D" id="1.10.10.640">
    <property type="entry name" value="phospholipid-binding protein"/>
    <property type="match status" value="1"/>
</dbReference>
<dbReference type="PIRSF" id="PIRSF004649">
    <property type="entry name" value="MlaC"/>
    <property type="match status" value="1"/>
</dbReference>
<dbReference type="PANTHER" id="PTHR36573:SF1">
    <property type="entry name" value="INTERMEMBRANE PHOSPHOLIPID TRANSPORT SYSTEM BINDING PROTEIN MLAC"/>
    <property type="match status" value="1"/>
</dbReference>
<dbReference type="AlphaFoldDB" id="A0A2Z4JQC1"/>
<dbReference type="Proteomes" id="UP000248592">
    <property type="component" value="Chromosome"/>
</dbReference>
<dbReference type="Pfam" id="PF05494">
    <property type="entry name" value="MlaC"/>
    <property type="match status" value="1"/>
</dbReference>
<keyword evidence="1" id="KW-0732">Signal</keyword>
<name>A0A2Z4JQC1_9BURK</name>
<reference evidence="3" key="1">
    <citation type="submission" date="2018-06" db="EMBL/GenBank/DDBJ databases">
        <title>Description of a new Polynucleobacter species.</title>
        <authorList>
            <person name="Hahn M.W."/>
        </authorList>
    </citation>
    <scope>NUCLEOTIDE SEQUENCE [LARGE SCALE GENOMIC DNA]</scope>
    <source>
        <strain evidence="3">MG-25-Pas1-D2</strain>
    </source>
</reference>
<protein>
    <recommendedName>
        <fullName evidence="4">ABC transporter substrate-binding protein</fullName>
    </recommendedName>
</protein>
<proteinExistence type="predicted"/>
<dbReference type="EMBL" id="CP030085">
    <property type="protein sequence ID" value="AWW48988.1"/>
    <property type="molecule type" value="Genomic_DNA"/>
</dbReference>
<dbReference type="PANTHER" id="PTHR36573">
    <property type="entry name" value="INTERMEMBRANE PHOSPHOLIPID TRANSPORT SYSTEM BINDING PROTEIN MLAC"/>
    <property type="match status" value="1"/>
</dbReference>
<dbReference type="Gene3D" id="3.10.450.50">
    <property type="match status" value="1"/>
</dbReference>
<evidence type="ECO:0008006" key="4">
    <source>
        <dbReference type="Google" id="ProtNLM"/>
    </source>
</evidence>
<feature type="signal peptide" evidence="1">
    <location>
        <begin position="1"/>
        <end position="26"/>
    </location>
</feature>
<evidence type="ECO:0000256" key="1">
    <source>
        <dbReference type="SAM" id="SignalP"/>
    </source>
</evidence>
<feature type="chain" id="PRO_5016385799" description="ABC transporter substrate-binding protein" evidence="1">
    <location>
        <begin position="27"/>
        <end position="215"/>
    </location>
</feature>
<evidence type="ECO:0000313" key="2">
    <source>
        <dbReference type="EMBL" id="AWW48988.1"/>
    </source>
</evidence>